<evidence type="ECO:0000259" key="1">
    <source>
        <dbReference type="Pfam" id="PF01965"/>
    </source>
</evidence>
<comment type="caution">
    <text evidence="2">The sequence shown here is derived from an EMBL/GenBank/DDBJ whole genome shotgun (WGS) entry which is preliminary data.</text>
</comment>
<dbReference type="InterPro" id="IPR002818">
    <property type="entry name" value="DJ-1/PfpI"/>
</dbReference>
<name>A0ABX4JP26_9HYPH</name>
<dbReference type="Proteomes" id="UP000219914">
    <property type="component" value="Unassembled WGS sequence"/>
</dbReference>
<evidence type="ECO:0000313" key="3">
    <source>
        <dbReference type="Proteomes" id="UP000219914"/>
    </source>
</evidence>
<proteinExistence type="predicted"/>
<dbReference type="PANTHER" id="PTHR43130">
    <property type="entry name" value="ARAC-FAMILY TRANSCRIPTIONAL REGULATOR"/>
    <property type="match status" value="1"/>
</dbReference>
<dbReference type="Gene3D" id="3.40.50.880">
    <property type="match status" value="1"/>
</dbReference>
<dbReference type="PANTHER" id="PTHR43130:SF3">
    <property type="entry name" value="HTH-TYPE TRANSCRIPTIONAL REGULATOR RV1931C"/>
    <property type="match status" value="1"/>
</dbReference>
<sequence length="209" mass="23063">MIVSIPVYDQVDLLDVTAPHEVFRWMDPNLEIRLVAGTADATVTTRDGFRFLSTHSFAEDTPIDVLWVPGGNPGALAPMMNGSGDKRYVQYLNRVAGQAKWVCSVCEGALLLAAAGLLDGYEATTHWAFIPCLKSFDKISVVPGFPRFHRDRNRLTGGGISSGLDESLELVRLTAGDSSARDVQRTLQYYPQPPFPNDLQEPGRCMFSW</sequence>
<dbReference type="RefSeq" id="WP_097535521.1">
    <property type="nucleotide sequence ID" value="NZ_LODW01000043.1"/>
</dbReference>
<dbReference type="InterPro" id="IPR029062">
    <property type="entry name" value="Class_I_gatase-like"/>
</dbReference>
<dbReference type="EMBL" id="NWSY01000015">
    <property type="protein sequence ID" value="PDT21827.1"/>
    <property type="molecule type" value="Genomic_DNA"/>
</dbReference>
<accession>A0ABX4JP26</accession>
<protein>
    <submittedName>
        <fullName evidence="2">Transcriptional regulator</fullName>
    </submittedName>
</protein>
<dbReference type="InterPro" id="IPR052158">
    <property type="entry name" value="INH-QAR"/>
</dbReference>
<reference evidence="2 3" key="1">
    <citation type="submission" date="2017-09" db="EMBL/GenBank/DDBJ databases">
        <title>Comparative genomics of rhizobia isolated from Phaseolus vulgaris in China.</title>
        <authorList>
            <person name="Tong W."/>
        </authorList>
    </citation>
    <scope>NUCLEOTIDE SEQUENCE [LARGE SCALE GENOMIC DNA]</scope>
    <source>
        <strain evidence="2 3">FH14</strain>
    </source>
</reference>
<gene>
    <name evidence="2" type="ORF">CO674_19970</name>
</gene>
<evidence type="ECO:0000313" key="2">
    <source>
        <dbReference type="EMBL" id="PDT21827.1"/>
    </source>
</evidence>
<dbReference type="SUPFAM" id="SSF52317">
    <property type="entry name" value="Class I glutamine amidotransferase-like"/>
    <property type="match status" value="1"/>
</dbReference>
<dbReference type="CDD" id="cd03139">
    <property type="entry name" value="GATase1_PfpI_2"/>
    <property type="match status" value="1"/>
</dbReference>
<keyword evidence="3" id="KW-1185">Reference proteome</keyword>
<organism evidence="2 3">
    <name type="scientific">Rhizobium hidalgonense</name>
    <dbReference type="NCBI Taxonomy" id="1538159"/>
    <lineage>
        <taxon>Bacteria</taxon>
        <taxon>Pseudomonadati</taxon>
        <taxon>Pseudomonadota</taxon>
        <taxon>Alphaproteobacteria</taxon>
        <taxon>Hyphomicrobiales</taxon>
        <taxon>Rhizobiaceae</taxon>
        <taxon>Rhizobium/Agrobacterium group</taxon>
        <taxon>Rhizobium</taxon>
    </lineage>
</organism>
<feature type="domain" description="DJ-1/PfpI" evidence="1">
    <location>
        <begin position="3"/>
        <end position="134"/>
    </location>
</feature>
<dbReference type="Pfam" id="PF01965">
    <property type="entry name" value="DJ-1_PfpI"/>
    <property type="match status" value="1"/>
</dbReference>